<sequence length="239" mass="25576">MHDVTSSTRRTILLLSLALAITPGCAAEVVPAGVTEADLDFAAPTPDLPDTEIPECWWVPEDQPELCGVEPNCVPRQPAPRTPPRRVASSTTPPITITTTTTPTTPRSSSPFGGPTDLAAPPVCPPTDGIVACPQCLQRDTLDPRVLTFDIPQLSPYVLLSNGASSWQVKDMLIPRSGDLGEVTVDLDLAAVVDQSGSVDLDEPLYVFVSREYETGPYPFWSWFYCPAGGGECVVLPSE</sequence>
<evidence type="ECO:0000256" key="2">
    <source>
        <dbReference type="SAM" id="SignalP"/>
    </source>
</evidence>
<accession>A0A0F6YGD3</accession>
<evidence type="ECO:0000313" key="4">
    <source>
        <dbReference type="Proteomes" id="UP000034883"/>
    </source>
</evidence>
<proteinExistence type="predicted"/>
<gene>
    <name evidence="3" type="ORF">DB32_001712</name>
</gene>
<dbReference type="EMBL" id="CP011125">
    <property type="protein sequence ID" value="AKF04563.1"/>
    <property type="molecule type" value="Genomic_DNA"/>
</dbReference>
<reference evidence="3 4" key="1">
    <citation type="submission" date="2015-03" db="EMBL/GenBank/DDBJ databases">
        <title>Genome assembly of Sandaracinus amylolyticus DSM 53668.</title>
        <authorList>
            <person name="Sharma G."/>
            <person name="Subramanian S."/>
        </authorList>
    </citation>
    <scope>NUCLEOTIDE SEQUENCE [LARGE SCALE GENOMIC DNA]</scope>
    <source>
        <strain evidence="3 4">DSM 53668</strain>
    </source>
</reference>
<dbReference type="AlphaFoldDB" id="A0A0F6YGD3"/>
<feature type="region of interest" description="Disordered" evidence="1">
    <location>
        <begin position="73"/>
        <end position="112"/>
    </location>
</feature>
<protein>
    <submittedName>
        <fullName evidence="3">Uncharacterized protein</fullName>
    </submittedName>
</protein>
<name>A0A0F6YGD3_9BACT</name>
<feature type="chain" id="PRO_5002512900" evidence="2">
    <location>
        <begin position="27"/>
        <end position="239"/>
    </location>
</feature>
<evidence type="ECO:0000313" key="3">
    <source>
        <dbReference type="EMBL" id="AKF04563.1"/>
    </source>
</evidence>
<organism evidence="3 4">
    <name type="scientific">Sandaracinus amylolyticus</name>
    <dbReference type="NCBI Taxonomy" id="927083"/>
    <lineage>
        <taxon>Bacteria</taxon>
        <taxon>Pseudomonadati</taxon>
        <taxon>Myxococcota</taxon>
        <taxon>Polyangia</taxon>
        <taxon>Polyangiales</taxon>
        <taxon>Sandaracinaceae</taxon>
        <taxon>Sandaracinus</taxon>
    </lineage>
</organism>
<dbReference type="KEGG" id="samy:DB32_001712"/>
<feature type="signal peptide" evidence="2">
    <location>
        <begin position="1"/>
        <end position="26"/>
    </location>
</feature>
<keyword evidence="4" id="KW-1185">Reference proteome</keyword>
<dbReference type="RefSeq" id="WP_053231890.1">
    <property type="nucleotide sequence ID" value="NZ_CP011125.1"/>
</dbReference>
<evidence type="ECO:0000256" key="1">
    <source>
        <dbReference type="SAM" id="MobiDB-lite"/>
    </source>
</evidence>
<feature type="compositionally biased region" description="Low complexity" evidence="1">
    <location>
        <begin position="85"/>
        <end position="111"/>
    </location>
</feature>
<dbReference type="Proteomes" id="UP000034883">
    <property type="component" value="Chromosome"/>
</dbReference>
<keyword evidence="2" id="KW-0732">Signal</keyword>
<dbReference type="STRING" id="927083.DB32_001712"/>